<dbReference type="EMBL" id="JAAAUY010000377">
    <property type="protein sequence ID" value="KAF9330690.1"/>
    <property type="molecule type" value="Genomic_DNA"/>
</dbReference>
<feature type="region of interest" description="Disordered" evidence="1">
    <location>
        <begin position="25"/>
        <end position="60"/>
    </location>
</feature>
<organism evidence="2 3">
    <name type="scientific">Podila minutissima</name>
    <dbReference type="NCBI Taxonomy" id="64525"/>
    <lineage>
        <taxon>Eukaryota</taxon>
        <taxon>Fungi</taxon>
        <taxon>Fungi incertae sedis</taxon>
        <taxon>Mucoromycota</taxon>
        <taxon>Mortierellomycotina</taxon>
        <taxon>Mortierellomycetes</taxon>
        <taxon>Mortierellales</taxon>
        <taxon>Mortierellaceae</taxon>
        <taxon>Podila</taxon>
    </lineage>
</organism>
<feature type="region of interest" description="Disordered" evidence="1">
    <location>
        <begin position="171"/>
        <end position="213"/>
    </location>
</feature>
<feature type="region of interest" description="Disordered" evidence="1">
    <location>
        <begin position="95"/>
        <end position="120"/>
    </location>
</feature>
<evidence type="ECO:0000313" key="2">
    <source>
        <dbReference type="EMBL" id="KAF9330690.1"/>
    </source>
</evidence>
<feature type="compositionally biased region" description="Low complexity" evidence="1">
    <location>
        <begin position="101"/>
        <end position="118"/>
    </location>
</feature>
<feature type="compositionally biased region" description="Low complexity" evidence="1">
    <location>
        <begin position="171"/>
        <end position="206"/>
    </location>
</feature>
<dbReference type="AlphaFoldDB" id="A0A9P5VL44"/>
<reference evidence="2" key="1">
    <citation type="journal article" date="2020" name="Fungal Divers.">
        <title>Resolving the Mortierellaceae phylogeny through synthesis of multi-gene phylogenetics and phylogenomics.</title>
        <authorList>
            <person name="Vandepol N."/>
            <person name="Liber J."/>
            <person name="Desiro A."/>
            <person name="Na H."/>
            <person name="Kennedy M."/>
            <person name="Barry K."/>
            <person name="Grigoriev I.V."/>
            <person name="Miller A.N."/>
            <person name="O'Donnell K."/>
            <person name="Stajich J.E."/>
            <person name="Bonito G."/>
        </authorList>
    </citation>
    <scope>NUCLEOTIDE SEQUENCE</scope>
    <source>
        <strain evidence="2">NVP1</strain>
    </source>
</reference>
<feature type="compositionally biased region" description="Polar residues" evidence="1">
    <location>
        <begin position="33"/>
        <end position="53"/>
    </location>
</feature>
<sequence>MPSVIRPSSSHSSSEIEFVPDDLYYDPHASHASKGSSATDNIQEIKKQQQSWSDPDDEFSVPIHTKSPLIAKKGPLGMSSFLLNYRAMHRSIEIMTPPSQPTKSSSDSTTTTSLHPTMPDGPFYIHHRSTKADSPLASVVSCSHVHCFQHNNHPYNVSRTGQCQDGRRLLSAAAPGSSPSQGEEPSSPSPSSRASSRNHSRTPSSSGDDHSLLENHIASIGHWLSLNS</sequence>
<dbReference type="Proteomes" id="UP000696485">
    <property type="component" value="Unassembled WGS sequence"/>
</dbReference>
<gene>
    <name evidence="2" type="ORF">BG006_006354</name>
</gene>
<protein>
    <submittedName>
        <fullName evidence="2">Uncharacterized protein</fullName>
    </submittedName>
</protein>
<keyword evidence="3" id="KW-1185">Reference proteome</keyword>
<evidence type="ECO:0000256" key="1">
    <source>
        <dbReference type="SAM" id="MobiDB-lite"/>
    </source>
</evidence>
<proteinExistence type="predicted"/>
<comment type="caution">
    <text evidence="2">The sequence shown here is derived from an EMBL/GenBank/DDBJ whole genome shotgun (WGS) entry which is preliminary data.</text>
</comment>
<accession>A0A9P5VL44</accession>
<evidence type="ECO:0000313" key="3">
    <source>
        <dbReference type="Proteomes" id="UP000696485"/>
    </source>
</evidence>
<name>A0A9P5VL44_9FUNG</name>